<feature type="transmembrane region" description="Helical" evidence="6">
    <location>
        <begin position="130"/>
        <end position="154"/>
    </location>
</feature>
<dbReference type="InterPro" id="IPR050222">
    <property type="entry name" value="MATE_MdtK"/>
</dbReference>
<dbReference type="GO" id="GO:0005886">
    <property type="term" value="C:plasma membrane"/>
    <property type="evidence" value="ECO:0007669"/>
    <property type="project" value="TreeGrafter"/>
</dbReference>
<dbReference type="RefSeq" id="WP_026390415.1">
    <property type="nucleotide sequence ID" value="NZ_LR215048.1"/>
</dbReference>
<evidence type="ECO:0000313" key="7">
    <source>
        <dbReference type="EMBL" id="VEU79900.1"/>
    </source>
</evidence>
<feature type="transmembrane region" description="Helical" evidence="6">
    <location>
        <begin position="407"/>
        <end position="430"/>
    </location>
</feature>
<evidence type="ECO:0000256" key="1">
    <source>
        <dbReference type="ARBA" id="ARBA00003408"/>
    </source>
</evidence>
<evidence type="ECO:0000256" key="5">
    <source>
        <dbReference type="ARBA" id="ARBA00031636"/>
    </source>
</evidence>
<proteinExistence type="inferred from homology"/>
<dbReference type="EMBL" id="LR215048">
    <property type="protein sequence ID" value="VEU79900.1"/>
    <property type="molecule type" value="Genomic_DNA"/>
</dbReference>
<gene>
    <name evidence="7" type="ORF">NCTC10138_00253</name>
</gene>
<dbReference type="PANTHER" id="PTHR43298">
    <property type="entry name" value="MULTIDRUG RESISTANCE PROTEIN NORM-RELATED"/>
    <property type="match status" value="1"/>
</dbReference>
<comment type="similarity">
    <text evidence="2">Belongs to the multi antimicrobial extrusion (MATE) (TC 2.A.66.1) family.</text>
</comment>
<sequence length="445" mass="51029">MKKVLKSLKTVNYRLWVALLLLLLLPTIYQTVRIYFLGEMPDSWGINIASQLQWVNLFYEVIQEALILPIFFILGKSVLNKTEFSAKVKSGLLVTGIIYTVLSLVIILFANPLVRFMAQDQTLIDSTVTYIRIETIAALFATLVKFIMVVLVTIKKDKTMYVLLSVQMCLSIILDMFLISSLSFSLKLGVNGIAITNIIVNLVMLSVAILMLKKEGINILKKEKLQIEWMKEWLSIGRFSGLESFLRNTAFMIMVVRMVNVVSEQGNYWVANNFIWGWLLLPGLALADLVKQETASNKENIRNKTFGYITLTAIFAVIWLLSIPLWKPFLQHVMNVKDYNTVFYIVLIQTGFYITFLFNSCIFDATFYGRGKTQYMLIQSLFIDVFYYGVMFILYLTGVFIPTLTGISIMFGVGMLLDFIPTMFIYVVMLKKENIKIDFKLDSIK</sequence>
<evidence type="ECO:0000313" key="8">
    <source>
        <dbReference type="Proteomes" id="UP000289841"/>
    </source>
</evidence>
<evidence type="ECO:0000256" key="3">
    <source>
        <dbReference type="ARBA" id="ARBA00020268"/>
    </source>
</evidence>
<feature type="transmembrane region" description="Helical" evidence="6">
    <location>
        <begin position="375"/>
        <end position="401"/>
    </location>
</feature>
<feature type="transmembrane region" description="Helical" evidence="6">
    <location>
        <begin position="91"/>
        <end position="110"/>
    </location>
</feature>
<protein>
    <recommendedName>
        <fullName evidence="3">Probable multidrug resistance protein NorM</fullName>
    </recommendedName>
    <alternativeName>
        <fullName evidence="5">Multidrug-efflux transporter</fullName>
    </alternativeName>
</protein>
<reference evidence="7 8" key="1">
    <citation type="submission" date="2019-01" db="EMBL/GenBank/DDBJ databases">
        <authorList>
            <consortium name="Pathogen Informatics"/>
        </authorList>
    </citation>
    <scope>NUCLEOTIDE SEQUENCE [LARGE SCALE GENOMIC DNA]</scope>
    <source>
        <strain evidence="7 8">NCTC10138</strain>
    </source>
</reference>
<dbReference type="STRING" id="1278311.GCA_000428705_00804"/>
<keyword evidence="4" id="KW-0813">Transport</keyword>
<dbReference type="NCBIfam" id="NF045539">
    <property type="entry name" value="MATE_efflux1"/>
    <property type="match status" value="1"/>
</dbReference>
<evidence type="ECO:0000256" key="4">
    <source>
        <dbReference type="ARBA" id="ARBA00022448"/>
    </source>
</evidence>
<dbReference type="GO" id="GO:0015297">
    <property type="term" value="F:antiporter activity"/>
    <property type="evidence" value="ECO:0007669"/>
    <property type="project" value="InterPro"/>
</dbReference>
<feature type="transmembrane region" description="Helical" evidence="6">
    <location>
        <begin position="161"/>
        <end position="186"/>
    </location>
</feature>
<evidence type="ECO:0000256" key="2">
    <source>
        <dbReference type="ARBA" id="ARBA00010199"/>
    </source>
</evidence>
<dbReference type="KEGG" id="aaxa:NCTC10138_00253"/>
<feature type="transmembrane region" description="Helical" evidence="6">
    <location>
        <begin position="192"/>
        <end position="212"/>
    </location>
</feature>
<dbReference type="AlphaFoldDB" id="A0A449BC59"/>
<evidence type="ECO:0000256" key="6">
    <source>
        <dbReference type="SAM" id="Phobius"/>
    </source>
</evidence>
<dbReference type="Pfam" id="PF01554">
    <property type="entry name" value="MatE"/>
    <property type="match status" value="1"/>
</dbReference>
<organism evidence="7 8">
    <name type="scientific">Haploplasma axanthum</name>
    <name type="common">Acholeplasma axanthum</name>
    <dbReference type="NCBI Taxonomy" id="29552"/>
    <lineage>
        <taxon>Bacteria</taxon>
        <taxon>Bacillati</taxon>
        <taxon>Mycoplasmatota</taxon>
        <taxon>Mollicutes</taxon>
        <taxon>Acholeplasmatales</taxon>
        <taxon>Acholeplasmataceae</taxon>
        <taxon>Haploplasma</taxon>
    </lineage>
</organism>
<comment type="function">
    <text evidence="1">Multidrug efflux pump.</text>
</comment>
<dbReference type="InterPro" id="IPR002528">
    <property type="entry name" value="MATE_fam"/>
</dbReference>
<keyword evidence="6" id="KW-1133">Transmembrane helix</keyword>
<name>A0A449BC59_HAPAX</name>
<accession>A0A449BC59</accession>
<dbReference type="PANTHER" id="PTHR43298:SF2">
    <property type="entry name" value="FMN_FAD EXPORTER YEEO-RELATED"/>
    <property type="match status" value="1"/>
</dbReference>
<dbReference type="GO" id="GO:0042910">
    <property type="term" value="F:xenobiotic transmembrane transporter activity"/>
    <property type="evidence" value="ECO:0007669"/>
    <property type="project" value="InterPro"/>
</dbReference>
<feature type="transmembrane region" description="Helical" evidence="6">
    <location>
        <begin position="341"/>
        <end position="363"/>
    </location>
</feature>
<keyword evidence="6" id="KW-0812">Transmembrane</keyword>
<feature type="transmembrane region" description="Helical" evidence="6">
    <location>
        <begin position="308"/>
        <end position="326"/>
    </location>
</feature>
<keyword evidence="8" id="KW-1185">Reference proteome</keyword>
<feature type="transmembrane region" description="Helical" evidence="6">
    <location>
        <begin position="54"/>
        <end position="79"/>
    </location>
</feature>
<dbReference type="Proteomes" id="UP000289841">
    <property type="component" value="Chromosome"/>
</dbReference>
<keyword evidence="6" id="KW-0472">Membrane</keyword>